<dbReference type="RefSeq" id="WP_190406104.1">
    <property type="nucleotide sequence ID" value="NZ_JACJRF010000006.1"/>
</dbReference>
<accession>A0ABR8CK92</accession>
<dbReference type="Proteomes" id="UP000607281">
    <property type="component" value="Unassembled WGS sequence"/>
</dbReference>
<feature type="compositionally biased region" description="Polar residues" evidence="1">
    <location>
        <begin position="54"/>
        <end position="63"/>
    </location>
</feature>
<feature type="region of interest" description="Disordered" evidence="1">
    <location>
        <begin position="46"/>
        <end position="69"/>
    </location>
</feature>
<name>A0ABR8CK92_9NOST</name>
<feature type="region of interest" description="Disordered" evidence="1">
    <location>
        <begin position="83"/>
        <end position="109"/>
    </location>
</feature>
<gene>
    <name evidence="2" type="ORF">H6G18_05675</name>
</gene>
<proteinExistence type="predicted"/>
<comment type="caution">
    <text evidence="2">The sequence shown here is derived from an EMBL/GenBank/DDBJ whole genome shotgun (WGS) entry which is preliminary data.</text>
</comment>
<organism evidence="2 3">
    <name type="scientific">Anabaena subtropica FACHB-260</name>
    <dbReference type="NCBI Taxonomy" id="2692884"/>
    <lineage>
        <taxon>Bacteria</taxon>
        <taxon>Bacillati</taxon>
        <taxon>Cyanobacteriota</taxon>
        <taxon>Cyanophyceae</taxon>
        <taxon>Nostocales</taxon>
        <taxon>Nostocaceae</taxon>
        <taxon>Anabaena</taxon>
    </lineage>
</organism>
<dbReference type="NCBIfam" id="NF041121">
    <property type="entry name" value="SAV_2336_NTERM"/>
    <property type="match status" value="1"/>
</dbReference>
<evidence type="ECO:0000256" key="1">
    <source>
        <dbReference type="SAM" id="MobiDB-lite"/>
    </source>
</evidence>
<protein>
    <submittedName>
        <fullName evidence="2">Sigma-70 family RNA polymerase sigma factor</fullName>
    </submittedName>
</protein>
<dbReference type="EMBL" id="JACJRF010000006">
    <property type="protein sequence ID" value="MBD2343636.1"/>
    <property type="molecule type" value="Genomic_DNA"/>
</dbReference>
<sequence>MIDQLITALSKEVKMSAAEIADTIWLALQMQEFQPESVSSDLNLRTEDERETNNQENQSNQGTLPKPKPEISELEEIPNQLPEEQKAGIYPRNGQGASKSSDLSFKVPDAPSLREPLTLARALKPLMRRVPSGRELVLDEPATIQRIADEGLWIPVLKPAVEPWLDLELVVDEAISMQIWRHTIRELEQLLKNYGIFRDVRVWGLITDENEQVQIRRGIGTAAKNQTLRSPKELIDPSGRRLVLVVSDCVSSLWRNGAVTPVLELWVKQGSMAIVQMLPKWLWKRTALGRASEVRLRALTPGACNQKLIAKEVSFWDELEEETGVKVPVFTLEQDKVATWAQMLSGKGSIWTLGYVFKLNVTPVDRESSLFNLTHSNLGAEQRVQAFRVTASPMARKLAGLLASAPVISLPIVRLIRETLLKDSQQVHVAEVFLGGLLKPLSEINADTNPDYVHYEFMDGVRELLVDSVPSQYVLNVVDEVSKYVAKKAGFSLETFAAALRNPQKIRNKKISDELRHFAMVTSQVLRCLGADYAKLADSFKGIKKQNKILDSNREAFDREFQLLLNSESSSAHSLLAFINRSLAQFNLSNYDSLTEVINEAYIRGVRLLSAGEKIEHPLAWIRVTAYDIIRKQSREFIKFSPIEESHVMRIDQEFNNNISTNDNESFKKLHIALGELNPDEREILILRNVKNLSWKEIQLYLLSKGKEVKNEAILRKRGNRALERLRSIYNSMESMII</sequence>
<keyword evidence="3" id="KW-1185">Reference proteome</keyword>
<dbReference type="Gene3D" id="1.10.10.10">
    <property type="entry name" value="Winged helix-like DNA-binding domain superfamily/Winged helix DNA-binding domain"/>
    <property type="match status" value="1"/>
</dbReference>
<dbReference type="InterPro" id="IPR036388">
    <property type="entry name" value="WH-like_DNA-bd_sf"/>
</dbReference>
<dbReference type="InterPro" id="IPR047738">
    <property type="entry name" value="SAV_2336-like_N"/>
</dbReference>
<reference evidence="2 3" key="1">
    <citation type="journal article" date="2020" name="ISME J.">
        <title>Comparative genomics reveals insights into cyanobacterial evolution and habitat adaptation.</title>
        <authorList>
            <person name="Chen M.Y."/>
            <person name="Teng W.K."/>
            <person name="Zhao L."/>
            <person name="Hu C.X."/>
            <person name="Zhou Y.K."/>
            <person name="Han B.P."/>
            <person name="Song L.R."/>
            <person name="Shu W.S."/>
        </authorList>
    </citation>
    <scope>NUCLEOTIDE SEQUENCE [LARGE SCALE GENOMIC DNA]</scope>
    <source>
        <strain evidence="2 3">FACHB-260</strain>
    </source>
</reference>
<evidence type="ECO:0000313" key="2">
    <source>
        <dbReference type="EMBL" id="MBD2343636.1"/>
    </source>
</evidence>
<evidence type="ECO:0000313" key="3">
    <source>
        <dbReference type="Proteomes" id="UP000607281"/>
    </source>
</evidence>